<dbReference type="SUPFAM" id="SSF88659">
    <property type="entry name" value="Sigma3 and sigma4 domains of RNA polymerase sigma factors"/>
    <property type="match status" value="1"/>
</dbReference>
<comment type="caution">
    <text evidence="5">The sequence shown here is derived from an EMBL/GenBank/DDBJ whole genome shotgun (WGS) entry which is preliminary data.</text>
</comment>
<dbReference type="AlphaFoldDB" id="A0A433ZS05"/>
<dbReference type="OrthoDB" id="6432617at2"/>
<protein>
    <submittedName>
        <fullName evidence="5">Antitermination protein Q</fullName>
    </submittedName>
</protein>
<evidence type="ECO:0000256" key="2">
    <source>
        <dbReference type="ARBA" id="ARBA00023015"/>
    </source>
</evidence>
<reference evidence="5 6" key="1">
    <citation type="submission" date="2017-08" db="EMBL/GenBank/DDBJ databases">
        <title>Draft genome sequence of pheromone producing symbiont Morganella morganii, of the female New Zealand grass grub Costelytra giveni.</title>
        <authorList>
            <person name="Laugraud A."/>
            <person name="Young S.D."/>
            <person name="Hurst M.H."/>
        </authorList>
    </citation>
    <scope>NUCLEOTIDE SEQUENCE [LARGE SCALE GENOMIC DNA]</scope>
    <source>
        <strain evidence="5 6">MMsCG</strain>
        <plasmid evidence="5">unnamed1</plasmid>
    </source>
</reference>
<sequence length="143" mass="16268">MSRDIQKILLHWGGWSAGNHCADVSWPRIAAGFSGLVSSTRGSRLSCSDRDGLVIDLCVAKLGTVGMERERSYIEDYYIKGMSKRAIGRKFRTREGEIRERMQIAESFILGCIETLNIQLDIDLLYKKQTIRRNKLVRAQNVC</sequence>
<keyword evidence="2" id="KW-0805">Transcription regulation</keyword>
<geneLocation type="plasmid" evidence="5">
    <name>unnamed1</name>
</geneLocation>
<comment type="similarity">
    <text evidence="1">Belongs to the phage antitermination Q type 1 family.</text>
</comment>
<organism evidence="5 6">
    <name type="scientific">Morganella morganii</name>
    <name type="common">Proteus morganii</name>
    <dbReference type="NCBI Taxonomy" id="582"/>
    <lineage>
        <taxon>Bacteria</taxon>
        <taxon>Pseudomonadati</taxon>
        <taxon>Pseudomonadota</taxon>
        <taxon>Gammaproteobacteria</taxon>
        <taxon>Enterobacterales</taxon>
        <taxon>Morganellaceae</taxon>
        <taxon>Morganella</taxon>
    </lineage>
</organism>
<evidence type="ECO:0000256" key="4">
    <source>
        <dbReference type="ARBA" id="ARBA00023163"/>
    </source>
</evidence>
<evidence type="ECO:0000256" key="1">
    <source>
        <dbReference type="ARBA" id="ARBA00010234"/>
    </source>
</evidence>
<proteinExistence type="inferred from homology"/>
<dbReference type="EMBL" id="NRQY01000002">
    <property type="protein sequence ID" value="RUT64908.1"/>
    <property type="molecule type" value="Genomic_DNA"/>
</dbReference>
<keyword evidence="3" id="KW-0238">DNA-binding</keyword>
<dbReference type="Pfam" id="PF06530">
    <property type="entry name" value="Phage_antitermQ"/>
    <property type="match status" value="1"/>
</dbReference>
<gene>
    <name evidence="5" type="ORF">CKG00_17455</name>
</gene>
<accession>A0A433ZS05</accession>
<dbReference type="InterPro" id="IPR010534">
    <property type="entry name" value="Phage_933W_GpQ"/>
</dbReference>
<dbReference type="GO" id="GO:0003677">
    <property type="term" value="F:DNA binding"/>
    <property type="evidence" value="ECO:0007669"/>
    <property type="project" value="UniProtKB-KW"/>
</dbReference>
<evidence type="ECO:0000313" key="5">
    <source>
        <dbReference type="EMBL" id="RUT64908.1"/>
    </source>
</evidence>
<dbReference type="Proteomes" id="UP000286908">
    <property type="component" value="Unassembled WGS sequence"/>
</dbReference>
<keyword evidence="5" id="KW-0614">Plasmid</keyword>
<name>A0A433ZS05_MORMO</name>
<evidence type="ECO:0000256" key="3">
    <source>
        <dbReference type="ARBA" id="ARBA00023125"/>
    </source>
</evidence>
<dbReference type="GO" id="GO:0060567">
    <property type="term" value="P:negative regulation of termination of DNA-templated transcription"/>
    <property type="evidence" value="ECO:0007669"/>
    <property type="project" value="InterPro"/>
</dbReference>
<keyword evidence="4" id="KW-0804">Transcription</keyword>
<evidence type="ECO:0000313" key="6">
    <source>
        <dbReference type="Proteomes" id="UP000286908"/>
    </source>
</evidence>
<dbReference type="InterPro" id="IPR013324">
    <property type="entry name" value="RNA_pol_sigma_r3/r4-like"/>
</dbReference>